<dbReference type="RefSeq" id="WP_010684835.1">
    <property type="nucleotide sequence ID" value="NZ_CP043538.1"/>
</dbReference>
<dbReference type="Proteomes" id="UP000012488">
    <property type="component" value="Chromosome"/>
</dbReference>
<dbReference type="EMBL" id="CP043538">
    <property type="protein sequence ID" value="QGY02057.1"/>
    <property type="molecule type" value="Genomic_DNA"/>
</dbReference>
<sequence>MPYTVEITTPSVEVNGAEQAARMYQLPDPFSTLSEAQEAAIAHIADLGLDPSKVLYTVFDREGFTVASNADQPAEAG</sequence>
<dbReference type="KEGG" id="mmes:MMSR116_09325"/>
<accession>A0A6B9FI70</accession>
<dbReference type="AlphaFoldDB" id="A0A6B9FI70"/>
<gene>
    <name evidence="1" type="ORF">MMSR116_09325</name>
</gene>
<name>A0A6B9FI70_9HYPH</name>
<proteinExistence type="predicted"/>
<evidence type="ECO:0000313" key="2">
    <source>
        <dbReference type="Proteomes" id="UP000012488"/>
    </source>
</evidence>
<dbReference type="OrthoDB" id="7999197at2"/>
<evidence type="ECO:0000313" key="1">
    <source>
        <dbReference type="EMBL" id="QGY02057.1"/>
    </source>
</evidence>
<reference evidence="1 2" key="2">
    <citation type="journal article" date="2013" name="Genome Announc.">
        <title>Draft Genome Sequence of Methylobacterium mesophilicum Strain SR1.6/6, Isolated from Citrus sinensis.</title>
        <authorList>
            <person name="Marinho Almeida D."/>
            <person name="Dini-Andreote F."/>
            <person name="Camargo Neves A.A."/>
            <person name="Juca Ramos R.T."/>
            <person name="Andreote F.D."/>
            <person name="Carneiro A.R."/>
            <person name="Oliveira de Souza Lima A."/>
            <person name="Caracciolo Gomes de Sa P.H."/>
            <person name="Ribeiro Barbosa M.S."/>
            <person name="Araujo W.L."/>
            <person name="Silva A."/>
        </authorList>
    </citation>
    <scope>NUCLEOTIDE SEQUENCE [LARGE SCALE GENOMIC DNA]</scope>
    <source>
        <strain evidence="1 2">SR1.6/6</strain>
    </source>
</reference>
<protein>
    <submittedName>
        <fullName evidence="1">Uncharacterized protein</fullName>
    </submittedName>
</protein>
<reference evidence="1 2" key="1">
    <citation type="journal article" date="2012" name="Genet. Mol. Biol.">
        <title>Analysis of 16S rRNA and mxaF genes revealing insights into Methylobacterium niche-specific plant association.</title>
        <authorList>
            <person name="Dourado M.N."/>
            <person name="Andreote F.D."/>
            <person name="Dini-Andreote F."/>
            <person name="Conti R."/>
            <person name="Araujo J.M."/>
            <person name="Araujo W.L."/>
        </authorList>
    </citation>
    <scope>NUCLEOTIDE SEQUENCE [LARGE SCALE GENOMIC DNA]</scope>
    <source>
        <strain evidence="1 2">SR1.6/6</strain>
    </source>
</reference>
<organism evidence="1 2">
    <name type="scientific">Methylobacterium mesophilicum SR1.6/6</name>
    <dbReference type="NCBI Taxonomy" id="908290"/>
    <lineage>
        <taxon>Bacteria</taxon>
        <taxon>Pseudomonadati</taxon>
        <taxon>Pseudomonadota</taxon>
        <taxon>Alphaproteobacteria</taxon>
        <taxon>Hyphomicrobiales</taxon>
        <taxon>Methylobacteriaceae</taxon>
        <taxon>Methylobacterium</taxon>
    </lineage>
</organism>